<dbReference type="EMBL" id="JQZW01000012">
    <property type="protein sequence ID" value="KGN97545.1"/>
    <property type="molecule type" value="Genomic_DNA"/>
</dbReference>
<protein>
    <recommendedName>
        <fullName evidence="2">CAAX prenyl protease 2/Lysostaphin resistance protein A-like domain-containing protein</fullName>
    </recommendedName>
</protein>
<dbReference type="OrthoDB" id="1523022at2"/>
<feature type="transmembrane region" description="Helical" evidence="1">
    <location>
        <begin position="199"/>
        <end position="229"/>
    </location>
</feature>
<evidence type="ECO:0000256" key="1">
    <source>
        <dbReference type="SAM" id="Phobius"/>
    </source>
</evidence>
<dbReference type="AlphaFoldDB" id="A0A0A2G594"/>
<dbReference type="PANTHER" id="PTHR36435:SF1">
    <property type="entry name" value="CAAX AMINO TERMINAL PROTEASE FAMILY PROTEIN"/>
    <property type="match status" value="1"/>
</dbReference>
<feature type="transmembrane region" description="Helical" evidence="1">
    <location>
        <begin position="59"/>
        <end position="80"/>
    </location>
</feature>
<keyword evidence="1" id="KW-1133">Transmembrane helix</keyword>
<dbReference type="GO" id="GO:0080120">
    <property type="term" value="P:CAAX-box protein maturation"/>
    <property type="evidence" value="ECO:0007669"/>
    <property type="project" value="UniProtKB-ARBA"/>
</dbReference>
<dbReference type="InterPro" id="IPR052710">
    <property type="entry name" value="CAAX_protease"/>
</dbReference>
<feature type="transmembrane region" description="Helical" evidence="1">
    <location>
        <begin position="158"/>
        <end position="179"/>
    </location>
</feature>
<dbReference type="eggNOG" id="COG1266">
    <property type="taxonomic scope" value="Bacteria"/>
</dbReference>
<proteinExistence type="predicted"/>
<sequence length="254" mass="28783">MEYKAQDTGYFTEQYAGLDRSRGLRAFLLLLAMTLFALSITNLWAIYAPPKDLLGQLLHSAFSSVLTFGIVPFLFTYVQIPKGFRWSYLGLQPMRKLSRALWIKLFIGTLFALVLIAGTSYASNYLIEHWSGVWGDYLRTLQERIEEATAFIKQPTTLGIAIVRIAVISLLTGVVEELYMRGVLQPLLIRTTKSVHIGILLTALIFSLLHLAPSYLLPIFIYGLLFGYWRHYTGSLYPSMLLHILNNLLTLLVS</sequence>
<gene>
    <name evidence="3" type="ORF">HQ36_06565</name>
</gene>
<evidence type="ECO:0000313" key="3">
    <source>
        <dbReference type="EMBL" id="KGN97545.1"/>
    </source>
</evidence>
<keyword evidence="4" id="KW-1185">Reference proteome</keyword>
<keyword evidence="1" id="KW-0812">Transmembrane</keyword>
<reference evidence="3 4" key="1">
    <citation type="submission" date="2014-08" db="EMBL/GenBank/DDBJ databases">
        <title>Porphyromonas gingivicanis strain:COT-022_OH1391 Genome sequencing.</title>
        <authorList>
            <person name="Wallis C."/>
            <person name="Deusch O."/>
            <person name="O'Flynn C."/>
            <person name="Davis I."/>
            <person name="Jospin G."/>
            <person name="Darling A.E."/>
            <person name="Coil D.A."/>
            <person name="Alexiev A."/>
            <person name="Horsfall A."/>
            <person name="Kirkwood N."/>
            <person name="Harris S."/>
            <person name="Eisen J.A."/>
        </authorList>
    </citation>
    <scope>NUCLEOTIDE SEQUENCE [LARGE SCALE GENOMIC DNA]</scope>
    <source>
        <strain evidence="4">COT-022 OH1391</strain>
    </source>
</reference>
<evidence type="ECO:0000313" key="4">
    <source>
        <dbReference type="Proteomes" id="UP000030134"/>
    </source>
</evidence>
<dbReference type="RefSeq" id="WP_025842849.1">
    <property type="nucleotide sequence ID" value="NZ_JQZW01000012.1"/>
</dbReference>
<organism evidence="3 4">
    <name type="scientific">Porphyromonas gingivicanis</name>
    <dbReference type="NCBI Taxonomy" id="266762"/>
    <lineage>
        <taxon>Bacteria</taxon>
        <taxon>Pseudomonadati</taxon>
        <taxon>Bacteroidota</taxon>
        <taxon>Bacteroidia</taxon>
        <taxon>Bacteroidales</taxon>
        <taxon>Porphyromonadaceae</taxon>
        <taxon>Porphyromonas</taxon>
    </lineage>
</organism>
<dbReference type="PANTHER" id="PTHR36435">
    <property type="entry name" value="SLR1288 PROTEIN"/>
    <property type="match status" value="1"/>
</dbReference>
<dbReference type="Pfam" id="PF02517">
    <property type="entry name" value="Rce1-like"/>
    <property type="match status" value="1"/>
</dbReference>
<dbReference type="GO" id="GO:0004175">
    <property type="term" value="F:endopeptidase activity"/>
    <property type="evidence" value="ECO:0007669"/>
    <property type="project" value="UniProtKB-ARBA"/>
</dbReference>
<dbReference type="Proteomes" id="UP000030134">
    <property type="component" value="Unassembled WGS sequence"/>
</dbReference>
<dbReference type="InterPro" id="IPR003675">
    <property type="entry name" value="Rce1/LyrA-like_dom"/>
</dbReference>
<feature type="transmembrane region" description="Helical" evidence="1">
    <location>
        <begin position="235"/>
        <end position="253"/>
    </location>
</feature>
<feature type="domain" description="CAAX prenyl protease 2/Lysostaphin resistance protein A-like" evidence="2">
    <location>
        <begin position="162"/>
        <end position="249"/>
    </location>
</feature>
<accession>A0A0A2G594</accession>
<dbReference type="STRING" id="266762.HQ36_06565"/>
<feature type="transmembrane region" description="Helical" evidence="1">
    <location>
        <begin position="101"/>
        <end position="122"/>
    </location>
</feature>
<keyword evidence="1" id="KW-0472">Membrane</keyword>
<comment type="caution">
    <text evidence="3">The sequence shown here is derived from an EMBL/GenBank/DDBJ whole genome shotgun (WGS) entry which is preliminary data.</text>
</comment>
<evidence type="ECO:0000259" key="2">
    <source>
        <dbReference type="Pfam" id="PF02517"/>
    </source>
</evidence>
<feature type="transmembrane region" description="Helical" evidence="1">
    <location>
        <begin position="26"/>
        <end position="47"/>
    </location>
</feature>
<name>A0A0A2G594_9PORP</name>